<keyword evidence="2" id="KW-1185">Reference proteome</keyword>
<evidence type="ECO:0000313" key="2">
    <source>
        <dbReference type="Proteomes" id="UP000633731"/>
    </source>
</evidence>
<protein>
    <submittedName>
        <fullName evidence="1">Acyltransferase</fullName>
    </submittedName>
</protein>
<gene>
    <name evidence="1" type="ORF">JJL49_19060</name>
</gene>
<reference evidence="1" key="1">
    <citation type="submission" date="2021-01" db="EMBL/GenBank/DDBJ databases">
        <title>Draft genome of Pantoea agglomerans Eh 335.</title>
        <authorList>
            <person name="Emsley S.A."/>
            <person name="Oline D.K."/>
            <person name="Saw J.H."/>
            <person name="Ushijima B."/>
            <person name="Videau P."/>
            <person name="Koyack M.J."/>
        </authorList>
    </citation>
    <scope>NUCLEOTIDE SEQUENCE</scope>
    <source>
        <strain evidence="1">Eh 335</strain>
    </source>
</reference>
<dbReference type="Proteomes" id="UP000633731">
    <property type="component" value="Unassembled WGS sequence"/>
</dbReference>
<accession>A0ACC5RSQ2</accession>
<name>A0ACC5RSQ2_ENTAG</name>
<evidence type="ECO:0000313" key="1">
    <source>
        <dbReference type="EMBL" id="MBK4727333.1"/>
    </source>
</evidence>
<keyword evidence="1" id="KW-0808">Transferase</keyword>
<dbReference type="EMBL" id="JAEOXF010000014">
    <property type="protein sequence ID" value="MBK4727333.1"/>
    <property type="molecule type" value="Genomic_DNA"/>
</dbReference>
<keyword evidence="1" id="KW-0012">Acyltransferase</keyword>
<proteinExistence type="predicted"/>
<comment type="caution">
    <text evidence="1">The sequence shown here is derived from an EMBL/GenBank/DDBJ whole genome shotgun (WGS) entry which is preliminary data.</text>
</comment>
<sequence length="165" mass="17950">MNVIKKGLSIIFTLVAQASLGSYKNGLKVNFYSRFTKKTHVGINANFNGINIRGGGRVVIGDNFHSGKDILIINSFHQYDGGDAIPYDSKNKIDKDIFIEDNVWVGDRVIILGGVVIGEGAIIQAGSVVTSNVESCSIVGGSPAKHFKYRDIENYNVLKLNGKFI</sequence>
<organism evidence="1 2">
    <name type="scientific">Enterobacter agglomerans</name>
    <name type="common">Erwinia herbicola</name>
    <name type="synonym">Pantoea agglomerans</name>
    <dbReference type="NCBI Taxonomy" id="549"/>
    <lineage>
        <taxon>Bacteria</taxon>
        <taxon>Pseudomonadati</taxon>
        <taxon>Pseudomonadota</taxon>
        <taxon>Gammaproteobacteria</taxon>
        <taxon>Enterobacterales</taxon>
        <taxon>Erwiniaceae</taxon>
        <taxon>Pantoea</taxon>
        <taxon>Pantoea agglomerans group</taxon>
    </lineage>
</organism>